<accession>A0A5B0N6W1</accession>
<evidence type="ECO:0000313" key="2">
    <source>
        <dbReference type="Proteomes" id="UP000324748"/>
    </source>
</evidence>
<protein>
    <submittedName>
        <fullName evidence="1">Uncharacterized protein</fullName>
    </submittedName>
</protein>
<sequence length="73" mass="8331">MYDESWGPSVVIVKTDGRLELDDCTPQSGFFVKRVDDRICKLYMVSIVCSARLGSRASSRMYVANDERSVQHR</sequence>
<name>A0A5B0N6W1_PUCGR</name>
<evidence type="ECO:0000313" key="1">
    <source>
        <dbReference type="EMBL" id="KAA1085007.1"/>
    </source>
</evidence>
<comment type="caution">
    <text evidence="1">The sequence shown here is derived from an EMBL/GenBank/DDBJ whole genome shotgun (WGS) entry which is preliminary data.</text>
</comment>
<proteinExistence type="predicted"/>
<gene>
    <name evidence="1" type="ORF">PGT21_000655</name>
</gene>
<reference evidence="1 2" key="1">
    <citation type="submission" date="2019-05" db="EMBL/GenBank/DDBJ databases">
        <title>Emergence of the Ug99 lineage of the wheat stem rust pathogen through somatic hybridization.</title>
        <authorList>
            <person name="Li F."/>
            <person name="Upadhyaya N.M."/>
            <person name="Sperschneider J."/>
            <person name="Matny O."/>
            <person name="Nguyen-Phuc H."/>
            <person name="Mago R."/>
            <person name="Raley C."/>
            <person name="Miller M.E."/>
            <person name="Silverstein K.A.T."/>
            <person name="Henningsen E."/>
            <person name="Hirsch C.D."/>
            <person name="Visser B."/>
            <person name="Pretorius Z.A."/>
            <person name="Steffenson B.J."/>
            <person name="Schwessinger B."/>
            <person name="Dodds P.N."/>
            <person name="Figueroa M."/>
        </authorList>
    </citation>
    <scope>NUCLEOTIDE SEQUENCE [LARGE SCALE GENOMIC DNA]</scope>
    <source>
        <strain evidence="1">21-0</strain>
    </source>
</reference>
<dbReference type="EMBL" id="VSWC01000109">
    <property type="protein sequence ID" value="KAA1085007.1"/>
    <property type="molecule type" value="Genomic_DNA"/>
</dbReference>
<dbReference type="Proteomes" id="UP000324748">
    <property type="component" value="Unassembled WGS sequence"/>
</dbReference>
<keyword evidence="2" id="KW-1185">Reference proteome</keyword>
<organism evidence="1 2">
    <name type="scientific">Puccinia graminis f. sp. tritici</name>
    <dbReference type="NCBI Taxonomy" id="56615"/>
    <lineage>
        <taxon>Eukaryota</taxon>
        <taxon>Fungi</taxon>
        <taxon>Dikarya</taxon>
        <taxon>Basidiomycota</taxon>
        <taxon>Pucciniomycotina</taxon>
        <taxon>Pucciniomycetes</taxon>
        <taxon>Pucciniales</taxon>
        <taxon>Pucciniaceae</taxon>
        <taxon>Puccinia</taxon>
    </lineage>
</organism>
<dbReference type="AlphaFoldDB" id="A0A5B0N6W1"/>